<dbReference type="GO" id="GO:0031012">
    <property type="term" value="C:extracellular matrix"/>
    <property type="evidence" value="ECO:0007669"/>
    <property type="project" value="TreeGrafter"/>
</dbReference>
<evidence type="ECO:0000313" key="5">
    <source>
        <dbReference type="Proteomes" id="UP000183832"/>
    </source>
</evidence>
<feature type="chain" id="PRO_5012859654" evidence="3">
    <location>
        <begin position="18"/>
        <end position="356"/>
    </location>
</feature>
<dbReference type="STRING" id="568069.A0A1J1IK10"/>
<accession>A0A1J1IK10</accession>
<dbReference type="Pfam" id="PF00379">
    <property type="entry name" value="Chitin_bind_4"/>
    <property type="match status" value="2"/>
</dbReference>
<dbReference type="OrthoDB" id="7789829at2759"/>
<keyword evidence="1 2" id="KW-0193">Cuticle</keyword>
<sequence length="356" mass="39943">MAFKFAAFFALVAVAAAAPQHYDHYSHQPAYIKSYQPVVKQIVQPVLKKIVEHEEPANYDFEYAVHDGHTGDVKEQHESAKDGVVSGYYSLVDADGHKRIVHYTADPVHGFNAEVRREPLGHQVVKNVQPVVVKKVIAQPAIAVLQFNPQSVESLAVAASAAPQHYDNQHYEQPDYVKSYQPVVKHIVQPVLKKVVEHEEPANYDFEYAVHDDHTGDIKEHHESAKNGAVEGYYTLIDADGYRRIVHYTADDAHGFVAEVRREKIEGHQVVKNVQPVVVKKVIAQPAIAVQKYVAPAPVHQYYSAPETQYYKTEVQQPQQYYKVAAPVKVSAPKSVVADGLYTHVSFKGPSSQYQY</sequence>
<dbReference type="InterPro" id="IPR000618">
    <property type="entry name" value="Insect_cuticle"/>
</dbReference>
<organism evidence="4 5">
    <name type="scientific">Clunio marinus</name>
    <dbReference type="NCBI Taxonomy" id="568069"/>
    <lineage>
        <taxon>Eukaryota</taxon>
        <taxon>Metazoa</taxon>
        <taxon>Ecdysozoa</taxon>
        <taxon>Arthropoda</taxon>
        <taxon>Hexapoda</taxon>
        <taxon>Insecta</taxon>
        <taxon>Pterygota</taxon>
        <taxon>Neoptera</taxon>
        <taxon>Endopterygota</taxon>
        <taxon>Diptera</taxon>
        <taxon>Nematocera</taxon>
        <taxon>Chironomoidea</taxon>
        <taxon>Chironomidae</taxon>
        <taxon>Clunio</taxon>
    </lineage>
</organism>
<proteinExistence type="predicted"/>
<name>A0A1J1IK10_9DIPT</name>
<dbReference type="InterPro" id="IPR051217">
    <property type="entry name" value="Insect_Cuticle_Struc_Prot"/>
</dbReference>
<dbReference type="PROSITE" id="PS00233">
    <property type="entry name" value="CHIT_BIND_RR_1"/>
    <property type="match status" value="2"/>
</dbReference>
<dbReference type="PRINTS" id="PR00947">
    <property type="entry name" value="CUTICLE"/>
</dbReference>
<dbReference type="AlphaFoldDB" id="A0A1J1IK10"/>
<evidence type="ECO:0000256" key="3">
    <source>
        <dbReference type="SAM" id="SignalP"/>
    </source>
</evidence>
<keyword evidence="5" id="KW-1185">Reference proteome</keyword>
<keyword evidence="3" id="KW-0732">Signal</keyword>
<dbReference type="EMBL" id="CVRI01000054">
    <property type="protein sequence ID" value="CRL00575.1"/>
    <property type="molecule type" value="Genomic_DNA"/>
</dbReference>
<dbReference type="PROSITE" id="PS51155">
    <property type="entry name" value="CHIT_BIND_RR_2"/>
    <property type="match status" value="2"/>
</dbReference>
<evidence type="ECO:0000256" key="2">
    <source>
        <dbReference type="PROSITE-ProRule" id="PRU00497"/>
    </source>
</evidence>
<reference evidence="4 5" key="1">
    <citation type="submission" date="2015-04" db="EMBL/GenBank/DDBJ databases">
        <authorList>
            <person name="Syromyatnikov M.Y."/>
            <person name="Popov V.N."/>
        </authorList>
    </citation>
    <scope>NUCLEOTIDE SEQUENCE [LARGE SCALE GENOMIC DNA]</scope>
</reference>
<gene>
    <name evidence="4" type="primary">similar to Cuticle protein</name>
    <name evidence="4" type="ORF">CLUMA_CG013835</name>
</gene>
<dbReference type="PANTHER" id="PTHR12236:SF46">
    <property type="entry name" value="CUTICULAR PROTEIN 30B-RELATED"/>
    <property type="match status" value="1"/>
</dbReference>
<dbReference type="InterPro" id="IPR031311">
    <property type="entry name" value="CHIT_BIND_RR_consensus"/>
</dbReference>
<dbReference type="Proteomes" id="UP000183832">
    <property type="component" value="Unassembled WGS sequence"/>
</dbReference>
<dbReference type="PANTHER" id="PTHR12236">
    <property type="entry name" value="STRUCTURAL CONTITUENT OF CUTICLE"/>
    <property type="match status" value="1"/>
</dbReference>
<dbReference type="GO" id="GO:0042302">
    <property type="term" value="F:structural constituent of cuticle"/>
    <property type="evidence" value="ECO:0007669"/>
    <property type="project" value="UniProtKB-UniRule"/>
</dbReference>
<dbReference type="GO" id="GO:0005615">
    <property type="term" value="C:extracellular space"/>
    <property type="evidence" value="ECO:0007669"/>
    <property type="project" value="TreeGrafter"/>
</dbReference>
<feature type="signal peptide" evidence="3">
    <location>
        <begin position="1"/>
        <end position="17"/>
    </location>
</feature>
<evidence type="ECO:0000313" key="4">
    <source>
        <dbReference type="EMBL" id="CRL00575.1"/>
    </source>
</evidence>
<evidence type="ECO:0000256" key="1">
    <source>
        <dbReference type="ARBA" id="ARBA00022460"/>
    </source>
</evidence>
<protein>
    <submittedName>
        <fullName evidence="4">CLUMA_CG013835, isoform A</fullName>
    </submittedName>
</protein>